<dbReference type="PROSITE" id="PS50885">
    <property type="entry name" value="HAMP"/>
    <property type="match status" value="1"/>
</dbReference>
<keyword evidence="7 14" id="KW-0812">Transmembrane</keyword>
<dbReference type="CDD" id="cd00075">
    <property type="entry name" value="HATPase"/>
    <property type="match status" value="1"/>
</dbReference>
<dbReference type="CDD" id="cd00082">
    <property type="entry name" value="HisKA"/>
    <property type="match status" value="1"/>
</dbReference>
<dbReference type="InterPro" id="IPR050398">
    <property type="entry name" value="HssS/ArlS-like"/>
</dbReference>
<dbReference type="GO" id="GO:0005524">
    <property type="term" value="F:ATP binding"/>
    <property type="evidence" value="ECO:0007669"/>
    <property type="project" value="UniProtKB-KW"/>
</dbReference>
<evidence type="ECO:0000256" key="8">
    <source>
        <dbReference type="ARBA" id="ARBA00022741"/>
    </source>
</evidence>
<proteinExistence type="predicted"/>
<comment type="subcellular location">
    <subcellularLocation>
        <location evidence="2">Cell membrane</location>
        <topology evidence="2">Multi-pass membrane protein</topology>
    </subcellularLocation>
</comment>
<evidence type="ECO:0000259" key="16">
    <source>
        <dbReference type="PROSITE" id="PS50885"/>
    </source>
</evidence>
<dbReference type="SMART" id="SM00388">
    <property type="entry name" value="HisKA"/>
    <property type="match status" value="1"/>
</dbReference>
<keyword evidence="9" id="KW-0418">Kinase</keyword>
<dbReference type="PRINTS" id="PR00344">
    <property type="entry name" value="BCTRLSENSOR"/>
</dbReference>
<dbReference type="InterPro" id="IPR003661">
    <property type="entry name" value="HisK_dim/P_dom"/>
</dbReference>
<keyword evidence="10" id="KW-0067">ATP-binding</keyword>
<dbReference type="Proteomes" id="UP000198636">
    <property type="component" value="Unassembled WGS sequence"/>
</dbReference>
<protein>
    <recommendedName>
        <fullName evidence="3">histidine kinase</fullName>
        <ecNumber evidence="3">2.7.13.3</ecNumber>
    </recommendedName>
</protein>
<gene>
    <name evidence="17" type="ORF">SAMN03080606_01924</name>
</gene>
<evidence type="ECO:0000259" key="15">
    <source>
        <dbReference type="PROSITE" id="PS50109"/>
    </source>
</evidence>
<dbReference type="SUPFAM" id="SSF47384">
    <property type="entry name" value="Homodimeric domain of signal transducing histidine kinase"/>
    <property type="match status" value="1"/>
</dbReference>
<dbReference type="GO" id="GO:0005886">
    <property type="term" value="C:plasma membrane"/>
    <property type="evidence" value="ECO:0007669"/>
    <property type="project" value="UniProtKB-SubCell"/>
</dbReference>
<dbReference type="PROSITE" id="PS50109">
    <property type="entry name" value="HIS_KIN"/>
    <property type="match status" value="1"/>
</dbReference>
<keyword evidence="11 14" id="KW-1133">Transmembrane helix</keyword>
<keyword evidence="4" id="KW-1003">Cell membrane</keyword>
<evidence type="ECO:0000256" key="3">
    <source>
        <dbReference type="ARBA" id="ARBA00012438"/>
    </source>
</evidence>
<keyword evidence="12" id="KW-0902">Two-component regulatory system</keyword>
<evidence type="ECO:0000256" key="7">
    <source>
        <dbReference type="ARBA" id="ARBA00022692"/>
    </source>
</evidence>
<name>A0A1G5HAR8_9FIRM</name>
<dbReference type="FunFam" id="1.10.287.130:FF:000008">
    <property type="entry name" value="Two-component sensor histidine kinase"/>
    <property type="match status" value="1"/>
</dbReference>
<keyword evidence="8" id="KW-0547">Nucleotide-binding</keyword>
<evidence type="ECO:0000256" key="12">
    <source>
        <dbReference type="ARBA" id="ARBA00023012"/>
    </source>
</evidence>
<dbReference type="CDD" id="cd06225">
    <property type="entry name" value="HAMP"/>
    <property type="match status" value="1"/>
</dbReference>
<evidence type="ECO:0000256" key="5">
    <source>
        <dbReference type="ARBA" id="ARBA00022553"/>
    </source>
</evidence>
<dbReference type="InterPro" id="IPR003594">
    <property type="entry name" value="HATPase_dom"/>
</dbReference>
<dbReference type="InterPro" id="IPR003660">
    <property type="entry name" value="HAMP_dom"/>
</dbReference>
<dbReference type="SMART" id="SM00387">
    <property type="entry name" value="HATPase_c"/>
    <property type="match status" value="1"/>
</dbReference>
<dbReference type="Pfam" id="PF02518">
    <property type="entry name" value="HATPase_c"/>
    <property type="match status" value="1"/>
</dbReference>
<evidence type="ECO:0000313" key="18">
    <source>
        <dbReference type="Proteomes" id="UP000198636"/>
    </source>
</evidence>
<dbReference type="InterPro" id="IPR005467">
    <property type="entry name" value="His_kinase_dom"/>
</dbReference>
<dbReference type="InterPro" id="IPR036890">
    <property type="entry name" value="HATPase_C_sf"/>
</dbReference>
<keyword evidence="18" id="KW-1185">Reference proteome</keyword>
<evidence type="ECO:0000256" key="1">
    <source>
        <dbReference type="ARBA" id="ARBA00000085"/>
    </source>
</evidence>
<feature type="transmembrane region" description="Helical" evidence="14">
    <location>
        <begin position="6"/>
        <end position="25"/>
    </location>
</feature>
<dbReference type="PANTHER" id="PTHR45528">
    <property type="entry name" value="SENSOR HISTIDINE KINASE CPXA"/>
    <property type="match status" value="1"/>
</dbReference>
<keyword evidence="13 14" id="KW-0472">Membrane</keyword>
<dbReference type="PANTHER" id="PTHR45528:SF1">
    <property type="entry name" value="SENSOR HISTIDINE KINASE CPXA"/>
    <property type="match status" value="1"/>
</dbReference>
<feature type="domain" description="Histidine kinase" evidence="15">
    <location>
        <begin position="132"/>
        <end position="349"/>
    </location>
</feature>
<dbReference type="RefSeq" id="WP_207647903.1">
    <property type="nucleotide sequence ID" value="NZ_FMUS01000011.1"/>
</dbReference>
<sequence length="350" mass="40064">MLVFSMSIVLSIATVILLIILSTYVSHIRILYLILKFLEINIGVFPVSVLTGLILFLLYFFVLSQRSIRYLEEITENLNQVAKGDFDIKIPVRSNDELGVLADNINLMTSQLKESIEEELKAERAKTELITSVSHDLRTPLTSILGYLQLVVNDQYRDEVALRYYIDIAYSKSKRLKELIDELFEYTRVNYSGVKINFQKIDMVELLQQLTEEFVPLFNEASMACRLKTSQREVYVQADANMLVRVFENLIANAIRYGREGKYLDIRLRESNDEVSISFINYGEPIPAKDIPHLFDRFYRVEKSRSHEQGGAGLGLAIAKTIVELHGGKIEANSDSNETIFEVKLKKEAS</sequence>
<dbReference type="EC" id="2.7.13.3" evidence="3"/>
<evidence type="ECO:0000256" key="6">
    <source>
        <dbReference type="ARBA" id="ARBA00022679"/>
    </source>
</evidence>
<keyword evidence="5" id="KW-0597">Phosphoprotein</keyword>
<evidence type="ECO:0000256" key="14">
    <source>
        <dbReference type="SAM" id="Phobius"/>
    </source>
</evidence>
<dbReference type="SUPFAM" id="SSF55874">
    <property type="entry name" value="ATPase domain of HSP90 chaperone/DNA topoisomerase II/histidine kinase"/>
    <property type="match status" value="1"/>
</dbReference>
<dbReference type="EMBL" id="FMUS01000011">
    <property type="protein sequence ID" value="SCY60430.1"/>
    <property type="molecule type" value="Genomic_DNA"/>
</dbReference>
<dbReference type="SMART" id="SM00304">
    <property type="entry name" value="HAMP"/>
    <property type="match status" value="1"/>
</dbReference>
<evidence type="ECO:0000256" key="10">
    <source>
        <dbReference type="ARBA" id="ARBA00022840"/>
    </source>
</evidence>
<dbReference type="Gene3D" id="6.10.340.10">
    <property type="match status" value="1"/>
</dbReference>
<dbReference type="FunFam" id="3.30.565.10:FF:000013">
    <property type="entry name" value="Two-component sensor histidine kinase"/>
    <property type="match status" value="1"/>
</dbReference>
<dbReference type="InterPro" id="IPR036097">
    <property type="entry name" value="HisK_dim/P_sf"/>
</dbReference>
<feature type="domain" description="HAMP" evidence="16">
    <location>
        <begin position="65"/>
        <end position="117"/>
    </location>
</feature>
<organism evidence="17 18">
    <name type="scientific">Alkaliphilus peptidifermentans DSM 18978</name>
    <dbReference type="NCBI Taxonomy" id="1120976"/>
    <lineage>
        <taxon>Bacteria</taxon>
        <taxon>Bacillati</taxon>
        <taxon>Bacillota</taxon>
        <taxon>Clostridia</taxon>
        <taxon>Peptostreptococcales</taxon>
        <taxon>Natronincolaceae</taxon>
        <taxon>Alkaliphilus</taxon>
    </lineage>
</organism>
<feature type="transmembrane region" description="Helical" evidence="14">
    <location>
        <begin position="37"/>
        <end position="62"/>
    </location>
</feature>
<dbReference type="InterPro" id="IPR004358">
    <property type="entry name" value="Sig_transdc_His_kin-like_C"/>
</dbReference>
<evidence type="ECO:0000256" key="13">
    <source>
        <dbReference type="ARBA" id="ARBA00023136"/>
    </source>
</evidence>
<evidence type="ECO:0000256" key="2">
    <source>
        <dbReference type="ARBA" id="ARBA00004651"/>
    </source>
</evidence>
<evidence type="ECO:0000256" key="4">
    <source>
        <dbReference type="ARBA" id="ARBA00022475"/>
    </source>
</evidence>
<dbReference type="STRING" id="1120976.SAMN03080606_01924"/>
<dbReference type="GO" id="GO:0000155">
    <property type="term" value="F:phosphorelay sensor kinase activity"/>
    <property type="evidence" value="ECO:0007669"/>
    <property type="project" value="InterPro"/>
</dbReference>
<accession>A0A1G5HAR8</accession>
<reference evidence="17 18" key="1">
    <citation type="submission" date="2016-10" db="EMBL/GenBank/DDBJ databases">
        <authorList>
            <person name="de Groot N.N."/>
        </authorList>
    </citation>
    <scope>NUCLEOTIDE SEQUENCE [LARGE SCALE GENOMIC DNA]</scope>
    <source>
        <strain evidence="17 18">DSM 18978</strain>
    </source>
</reference>
<keyword evidence="6" id="KW-0808">Transferase</keyword>
<evidence type="ECO:0000256" key="11">
    <source>
        <dbReference type="ARBA" id="ARBA00022989"/>
    </source>
</evidence>
<evidence type="ECO:0000256" key="9">
    <source>
        <dbReference type="ARBA" id="ARBA00022777"/>
    </source>
</evidence>
<dbReference type="Pfam" id="PF00512">
    <property type="entry name" value="HisKA"/>
    <property type="match status" value="1"/>
</dbReference>
<dbReference type="AlphaFoldDB" id="A0A1G5HAR8"/>
<dbReference type="Gene3D" id="1.10.287.130">
    <property type="match status" value="1"/>
</dbReference>
<evidence type="ECO:0000313" key="17">
    <source>
        <dbReference type="EMBL" id="SCY60430.1"/>
    </source>
</evidence>
<dbReference type="Gene3D" id="3.30.565.10">
    <property type="entry name" value="Histidine kinase-like ATPase, C-terminal domain"/>
    <property type="match status" value="1"/>
</dbReference>
<dbReference type="Pfam" id="PF00672">
    <property type="entry name" value="HAMP"/>
    <property type="match status" value="1"/>
</dbReference>
<dbReference type="SUPFAM" id="SSF158472">
    <property type="entry name" value="HAMP domain-like"/>
    <property type="match status" value="1"/>
</dbReference>
<comment type="catalytic activity">
    <reaction evidence="1">
        <text>ATP + protein L-histidine = ADP + protein N-phospho-L-histidine.</text>
        <dbReference type="EC" id="2.7.13.3"/>
    </reaction>
</comment>